<dbReference type="STRING" id="269670.SAMN02982927_02935"/>
<dbReference type="EMBL" id="FOOY01000024">
    <property type="protein sequence ID" value="SFG83700.1"/>
    <property type="molecule type" value="Genomic_DNA"/>
</dbReference>
<accession>A0A1I2V3E4</accession>
<keyword evidence="3" id="KW-1185">Reference proteome</keyword>
<dbReference type="InterPro" id="IPR002925">
    <property type="entry name" value="Dienelactn_hydro"/>
</dbReference>
<name>A0A1I2V3E4_9BACL</name>
<dbReference type="Gene3D" id="3.40.50.1820">
    <property type="entry name" value="alpha/beta hydrolase"/>
    <property type="match status" value="1"/>
</dbReference>
<evidence type="ECO:0000313" key="3">
    <source>
        <dbReference type="Proteomes" id="UP000198752"/>
    </source>
</evidence>
<reference evidence="3" key="1">
    <citation type="submission" date="2016-10" db="EMBL/GenBank/DDBJ databases">
        <authorList>
            <person name="Varghese N."/>
            <person name="Submissions S."/>
        </authorList>
    </citation>
    <scope>NUCLEOTIDE SEQUENCE [LARGE SCALE GENOMIC DNA]</scope>
    <source>
        <strain evidence="3">ATCC 700379</strain>
    </source>
</reference>
<dbReference type="Pfam" id="PF01738">
    <property type="entry name" value="DLH"/>
    <property type="match status" value="1"/>
</dbReference>
<dbReference type="OrthoDB" id="31158at2"/>
<gene>
    <name evidence="2" type="ORF">SAMN02982927_02935</name>
</gene>
<dbReference type="RefSeq" id="WP_093674232.1">
    <property type="nucleotide sequence ID" value="NZ_FOOY01000024.1"/>
</dbReference>
<keyword evidence="2" id="KW-0378">Hydrolase</keyword>
<feature type="domain" description="Dienelactone hydrolase" evidence="1">
    <location>
        <begin position="24"/>
        <end position="141"/>
    </location>
</feature>
<evidence type="ECO:0000259" key="1">
    <source>
        <dbReference type="Pfam" id="PF01738"/>
    </source>
</evidence>
<sequence length="158" mass="17971">MTINCACTIEKINSDPFKFTKYMPSKSKNVTLCIYHGWGTTISDFDLKARTLAEQGYEVILPEIIYHDSRQNIGNHFNSRITKEYFWKTIFCSIDEAANFYERFNNDSHKHVLIGSSMGGFIAAEIFARLSGFDGLIIVNGSGSFLLSESIFREQDGR</sequence>
<dbReference type="SUPFAM" id="SSF53474">
    <property type="entry name" value="alpha/beta-Hydrolases"/>
    <property type="match status" value="1"/>
</dbReference>
<proteinExistence type="predicted"/>
<dbReference type="GO" id="GO:0016787">
    <property type="term" value="F:hydrolase activity"/>
    <property type="evidence" value="ECO:0007669"/>
    <property type="project" value="UniProtKB-KW"/>
</dbReference>
<evidence type="ECO:0000313" key="2">
    <source>
        <dbReference type="EMBL" id="SFG83700.1"/>
    </source>
</evidence>
<protein>
    <submittedName>
        <fullName evidence="2">Alpha/beta hydrolase family protein</fullName>
    </submittedName>
</protein>
<organism evidence="2 3">
    <name type="scientific">Sporolactobacillus nakayamae</name>
    <dbReference type="NCBI Taxonomy" id="269670"/>
    <lineage>
        <taxon>Bacteria</taxon>
        <taxon>Bacillati</taxon>
        <taxon>Bacillota</taxon>
        <taxon>Bacilli</taxon>
        <taxon>Bacillales</taxon>
        <taxon>Sporolactobacillaceae</taxon>
        <taxon>Sporolactobacillus</taxon>
    </lineage>
</organism>
<dbReference type="AlphaFoldDB" id="A0A1I2V3E4"/>
<dbReference type="InterPro" id="IPR029058">
    <property type="entry name" value="AB_hydrolase_fold"/>
</dbReference>
<dbReference type="Proteomes" id="UP000198752">
    <property type="component" value="Unassembled WGS sequence"/>
</dbReference>